<dbReference type="AlphaFoldDB" id="A0A6A2YRG3"/>
<dbReference type="PANTHER" id="PTHR47999">
    <property type="entry name" value="TRANSCRIPTION FACTOR MYB8-RELATED-RELATED"/>
    <property type="match status" value="1"/>
</dbReference>
<dbReference type="GO" id="GO:0003677">
    <property type="term" value="F:DNA binding"/>
    <property type="evidence" value="ECO:0007669"/>
    <property type="project" value="UniProtKB-KW"/>
</dbReference>
<keyword evidence="2" id="KW-0238">DNA-binding</keyword>
<reference evidence="6" key="1">
    <citation type="submission" date="2019-09" db="EMBL/GenBank/DDBJ databases">
        <title>Draft genome information of white flower Hibiscus syriacus.</title>
        <authorList>
            <person name="Kim Y.-M."/>
        </authorList>
    </citation>
    <scope>NUCLEOTIDE SEQUENCE [LARGE SCALE GENOMIC DNA]</scope>
    <source>
        <strain evidence="6">YM2019G1</strain>
    </source>
</reference>
<dbReference type="Gene3D" id="1.10.10.60">
    <property type="entry name" value="Homeodomain-like"/>
    <property type="match status" value="1"/>
</dbReference>
<evidence type="ECO:0000313" key="6">
    <source>
        <dbReference type="EMBL" id="KAE8681930.1"/>
    </source>
</evidence>
<dbReference type="InterPro" id="IPR017930">
    <property type="entry name" value="Myb_dom"/>
</dbReference>
<dbReference type="SMART" id="SM00717">
    <property type="entry name" value="SANT"/>
    <property type="match status" value="1"/>
</dbReference>
<gene>
    <name evidence="6" type="ORF">F3Y22_tig00111280pilonHSYRG00038</name>
</gene>
<comment type="subcellular location">
    <subcellularLocation>
        <location evidence="1">Nucleus</location>
    </subcellularLocation>
</comment>
<dbReference type="SUPFAM" id="SSF46689">
    <property type="entry name" value="Homeodomain-like"/>
    <property type="match status" value="1"/>
</dbReference>
<evidence type="ECO:0000259" key="5">
    <source>
        <dbReference type="PROSITE" id="PS51294"/>
    </source>
</evidence>
<dbReference type="PANTHER" id="PTHR47999:SF124">
    <property type="entry name" value="MYB TRANSCRIPTION FACTOR 42"/>
    <property type="match status" value="1"/>
</dbReference>
<dbReference type="PROSITE" id="PS50090">
    <property type="entry name" value="MYB_LIKE"/>
    <property type="match status" value="1"/>
</dbReference>
<dbReference type="GO" id="GO:0005634">
    <property type="term" value="C:nucleus"/>
    <property type="evidence" value="ECO:0007669"/>
    <property type="project" value="UniProtKB-SubCell"/>
</dbReference>
<evidence type="ECO:0000256" key="1">
    <source>
        <dbReference type="ARBA" id="ARBA00004123"/>
    </source>
</evidence>
<dbReference type="InterPro" id="IPR009057">
    <property type="entry name" value="Homeodomain-like_sf"/>
</dbReference>
<sequence length="193" mass="22078">MVKAVGDLSPKAVGLFINYLRPDLKRGNFTEEEDELIINLHSLLANKWSLIATRLLGRTNNEMKNYWNTHIKRSCIDEGSVLKPTVHSVRFPARTKQVTTTAITAVDPTTCFRHLPHYHVPRIVSSLPVFFLSSSSPAREGKVLWNFSDTVRHRTRRTLRVAFVWKPGEPFEPSYLSRAKLPGLRRLLLTIDC</sequence>
<evidence type="ECO:0000256" key="2">
    <source>
        <dbReference type="ARBA" id="ARBA00023125"/>
    </source>
</evidence>
<dbReference type="Pfam" id="PF00249">
    <property type="entry name" value="Myb_DNA-binding"/>
    <property type="match status" value="1"/>
</dbReference>
<dbReference type="Proteomes" id="UP000436088">
    <property type="component" value="Unassembled WGS sequence"/>
</dbReference>
<dbReference type="EMBL" id="VEPZ02001295">
    <property type="protein sequence ID" value="KAE8681930.1"/>
    <property type="molecule type" value="Genomic_DNA"/>
</dbReference>
<keyword evidence="3" id="KW-0539">Nucleus</keyword>
<dbReference type="CDD" id="cd00167">
    <property type="entry name" value="SANT"/>
    <property type="match status" value="1"/>
</dbReference>
<dbReference type="InterPro" id="IPR015495">
    <property type="entry name" value="Myb_TF_plants"/>
</dbReference>
<evidence type="ECO:0000256" key="3">
    <source>
        <dbReference type="ARBA" id="ARBA00023242"/>
    </source>
</evidence>
<evidence type="ECO:0000313" key="7">
    <source>
        <dbReference type="Proteomes" id="UP000436088"/>
    </source>
</evidence>
<dbReference type="InterPro" id="IPR001005">
    <property type="entry name" value="SANT/Myb"/>
</dbReference>
<comment type="caution">
    <text evidence="6">The sequence shown here is derived from an EMBL/GenBank/DDBJ whole genome shotgun (WGS) entry which is preliminary data.</text>
</comment>
<keyword evidence="7" id="KW-1185">Reference proteome</keyword>
<dbReference type="PROSITE" id="PS51294">
    <property type="entry name" value="HTH_MYB"/>
    <property type="match status" value="1"/>
</dbReference>
<organism evidence="6 7">
    <name type="scientific">Hibiscus syriacus</name>
    <name type="common">Rose of Sharon</name>
    <dbReference type="NCBI Taxonomy" id="106335"/>
    <lineage>
        <taxon>Eukaryota</taxon>
        <taxon>Viridiplantae</taxon>
        <taxon>Streptophyta</taxon>
        <taxon>Embryophyta</taxon>
        <taxon>Tracheophyta</taxon>
        <taxon>Spermatophyta</taxon>
        <taxon>Magnoliopsida</taxon>
        <taxon>eudicotyledons</taxon>
        <taxon>Gunneridae</taxon>
        <taxon>Pentapetalae</taxon>
        <taxon>rosids</taxon>
        <taxon>malvids</taxon>
        <taxon>Malvales</taxon>
        <taxon>Malvaceae</taxon>
        <taxon>Malvoideae</taxon>
        <taxon>Hibiscus</taxon>
    </lineage>
</organism>
<protein>
    <submittedName>
        <fullName evidence="6">MYB308 protein</fullName>
    </submittedName>
</protein>
<evidence type="ECO:0000259" key="4">
    <source>
        <dbReference type="PROSITE" id="PS50090"/>
    </source>
</evidence>
<name>A0A6A2YRG3_HIBSY</name>
<proteinExistence type="predicted"/>
<feature type="domain" description="HTH myb-type" evidence="5">
    <location>
        <begin position="21"/>
        <end position="75"/>
    </location>
</feature>
<feature type="domain" description="Myb-like" evidence="4">
    <location>
        <begin position="21"/>
        <end position="71"/>
    </location>
</feature>
<accession>A0A6A2YRG3</accession>